<accession>A0A8J7UIX1</accession>
<dbReference type="EMBL" id="JAGIYY010000008">
    <property type="protein sequence ID" value="MBP0440689.1"/>
    <property type="molecule type" value="Genomic_DNA"/>
</dbReference>
<dbReference type="RefSeq" id="WP_209336706.1">
    <property type="nucleotide sequence ID" value="NZ_JAGIYY010000008.1"/>
</dbReference>
<name>A0A8J7UIX1_9HYPH</name>
<organism evidence="1 2">
    <name type="scientific">Tianweitania sediminis</name>
    <dbReference type="NCBI Taxonomy" id="1502156"/>
    <lineage>
        <taxon>Bacteria</taxon>
        <taxon>Pseudomonadati</taxon>
        <taxon>Pseudomonadota</taxon>
        <taxon>Alphaproteobacteria</taxon>
        <taxon>Hyphomicrobiales</taxon>
        <taxon>Phyllobacteriaceae</taxon>
        <taxon>Tianweitania</taxon>
    </lineage>
</organism>
<keyword evidence="2" id="KW-1185">Reference proteome</keyword>
<dbReference type="AlphaFoldDB" id="A0A8J7UIX1"/>
<reference evidence="1" key="1">
    <citation type="submission" date="2021-03" db="EMBL/GenBank/DDBJ databases">
        <title>Genome sequencing and assembly of Tianweitania sediminis.</title>
        <authorList>
            <person name="Chhetri G."/>
        </authorList>
    </citation>
    <scope>NUCLEOTIDE SEQUENCE</scope>
    <source>
        <strain evidence="1">Z8</strain>
    </source>
</reference>
<protein>
    <submittedName>
        <fullName evidence="1">Baseplate J/gp47 family protein</fullName>
    </submittedName>
</protein>
<proteinExistence type="predicted"/>
<dbReference type="Proteomes" id="UP000666240">
    <property type="component" value="Unassembled WGS sequence"/>
</dbReference>
<evidence type="ECO:0000313" key="2">
    <source>
        <dbReference type="Proteomes" id="UP000666240"/>
    </source>
</evidence>
<evidence type="ECO:0000313" key="1">
    <source>
        <dbReference type="EMBL" id="MBP0440689.1"/>
    </source>
</evidence>
<sequence>MTYAPTTIDLTRIAPPAVIEGLTHERFRQEFIFRFGEQWDVERGIDPSLPVWDVGGLEANPAARVGARAFSYIRLLDHQRVNDAIKALLAPLATGSDLDNLVARQNVQRLVVRAATADAPAVMESDAALLRRYLLSFDMASAGSADRYLYEANKVWPQSEDKTLGLWDARVNGFDVHGRRGDTDVVIIGPFGRLPTSEERAAVSAAVRSPHVKPEAVSVAVLNATRAEYEANLVIEIAPGPDASVVQAEAVARVRAAGIERTLIGGEVPDDFIPGAAYGPNVIKVRDLSPVVIEPDPYTVPVLTNINITVEVRG</sequence>
<comment type="caution">
    <text evidence="1">The sequence shown here is derived from an EMBL/GenBank/DDBJ whole genome shotgun (WGS) entry which is preliminary data.</text>
</comment>
<gene>
    <name evidence="1" type="ORF">J5Y06_18725</name>
</gene>